<sequence>MQMLIHKLTDETCDLEAATPLYAKHISTYVHYGYLNEIGEYWDGDDVEEFTAYRIFGETWEDEDEAAEMLSRAFWDMCEECGIEFGNDRPALSEAFNAWTDSLCKDGDICGDSYERLAVIDRAALL</sequence>
<dbReference type="Proteomes" id="UP000467322">
    <property type="component" value="Unassembled WGS sequence"/>
</dbReference>
<gene>
    <name evidence="1" type="ORF">GQE99_06615</name>
</gene>
<dbReference type="EMBL" id="WTUX01000010">
    <property type="protein sequence ID" value="MZR12692.1"/>
    <property type="molecule type" value="Genomic_DNA"/>
</dbReference>
<reference evidence="1 2" key="1">
    <citation type="submission" date="2019-12" db="EMBL/GenBank/DDBJ databases">
        <title>Maritimibacter sp. nov. sp. isolated from sea sand.</title>
        <authorList>
            <person name="Kim J."/>
            <person name="Jeong S.E."/>
            <person name="Jung H.S."/>
            <person name="Jeon C.O."/>
        </authorList>
    </citation>
    <scope>NUCLEOTIDE SEQUENCE [LARGE SCALE GENOMIC DNA]</scope>
    <source>
        <strain evidence="1 2">DP07</strain>
    </source>
</reference>
<accession>A0A845M0N1</accession>
<name>A0A845M0N1_9RHOB</name>
<protein>
    <submittedName>
        <fullName evidence="1">Uncharacterized protein</fullName>
    </submittedName>
</protein>
<keyword evidence="2" id="KW-1185">Reference proteome</keyword>
<comment type="caution">
    <text evidence="1">The sequence shown here is derived from an EMBL/GenBank/DDBJ whole genome shotgun (WGS) entry which is preliminary data.</text>
</comment>
<proteinExistence type="predicted"/>
<dbReference type="RefSeq" id="WP_161350795.1">
    <property type="nucleotide sequence ID" value="NZ_WTUX01000010.1"/>
</dbReference>
<organism evidence="1 2">
    <name type="scientific">Maritimibacter harenae</name>
    <dbReference type="NCBI Taxonomy" id="2606218"/>
    <lineage>
        <taxon>Bacteria</taxon>
        <taxon>Pseudomonadati</taxon>
        <taxon>Pseudomonadota</taxon>
        <taxon>Alphaproteobacteria</taxon>
        <taxon>Rhodobacterales</taxon>
        <taxon>Roseobacteraceae</taxon>
        <taxon>Maritimibacter</taxon>
    </lineage>
</organism>
<dbReference type="AlphaFoldDB" id="A0A845M0N1"/>
<evidence type="ECO:0000313" key="1">
    <source>
        <dbReference type="EMBL" id="MZR12692.1"/>
    </source>
</evidence>
<evidence type="ECO:0000313" key="2">
    <source>
        <dbReference type="Proteomes" id="UP000467322"/>
    </source>
</evidence>